<keyword evidence="2" id="KW-1185">Reference proteome</keyword>
<dbReference type="EMBL" id="MBLM01000128">
    <property type="protein sequence ID" value="OHV34305.1"/>
    <property type="molecule type" value="Genomic_DNA"/>
</dbReference>
<dbReference type="AlphaFoldDB" id="A0A1S1QM18"/>
<reference evidence="2" key="1">
    <citation type="submission" date="2016-07" db="EMBL/GenBank/DDBJ databases">
        <title>Sequence Frankia sp. strain CcI1.17.</title>
        <authorList>
            <person name="Ghodhbane-Gtari F."/>
            <person name="Swanson E."/>
            <person name="Gueddou A."/>
            <person name="Morris K."/>
            <person name="Hezbri K."/>
            <person name="Ktari A."/>
            <person name="Nouioui I."/>
            <person name="Abebe-Akele F."/>
            <person name="Simpson S."/>
            <person name="Thomas K."/>
            <person name="Gtari M."/>
            <person name="Tisa L.S."/>
            <person name="Hurst S."/>
        </authorList>
    </citation>
    <scope>NUCLEOTIDE SEQUENCE [LARGE SCALE GENOMIC DNA]</scope>
    <source>
        <strain evidence="2">Cc1.17</strain>
    </source>
</reference>
<protein>
    <submittedName>
        <fullName evidence="1">Uncharacterized protein</fullName>
    </submittedName>
</protein>
<dbReference type="Proteomes" id="UP000179627">
    <property type="component" value="Unassembled WGS sequence"/>
</dbReference>
<organism evidence="1 2">
    <name type="scientific">Parafrankia colletiae</name>
    <dbReference type="NCBI Taxonomy" id="573497"/>
    <lineage>
        <taxon>Bacteria</taxon>
        <taxon>Bacillati</taxon>
        <taxon>Actinomycetota</taxon>
        <taxon>Actinomycetes</taxon>
        <taxon>Frankiales</taxon>
        <taxon>Frankiaceae</taxon>
        <taxon>Parafrankia</taxon>
    </lineage>
</organism>
<evidence type="ECO:0000313" key="1">
    <source>
        <dbReference type="EMBL" id="OHV34305.1"/>
    </source>
</evidence>
<accession>A0A1S1QM18</accession>
<evidence type="ECO:0000313" key="2">
    <source>
        <dbReference type="Proteomes" id="UP000179627"/>
    </source>
</evidence>
<sequence length="78" mass="7912">MHGIADNPAVTSASAGAGGFGAGYPLVMPAAPRWTAAALDGSRAGRQPRWTAAAPRLAGEATAMRGADGEKEESRWFG</sequence>
<name>A0A1S1QM18_9ACTN</name>
<gene>
    <name evidence="1" type="ORF">CC117_22035</name>
</gene>
<proteinExistence type="predicted"/>
<comment type="caution">
    <text evidence="1">The sequence shown here is derived from an EMBL/GenBank/DDBJ whole genome shotgun (WGS) entry which is preliminary data.</text>
</comment>